<comment type="caution">
    <text evidence="1">The sequence shown here is derived from an EMBL/GenBank/DDBJ whole genome shotgun (WGS) entry which is preliminary data.</text>
</comment>
<dbReference type="EMBL" id="MU003494">
    <property type="protein sequence ID" value="KAF2476201.1"/>
    <property type="molecule type" value="Genomic_DNA"/>
</dbReference>
<name>A0ACB6RAM6_9PLEO</name>
<keyword evidence="2" id="KW-1185">Reference proteome</keyword>
<reference evidence="1" key="1">
    <citation type="journal article" date="2020" name="Stud. Mycol.">
        <title>101 Dothideomycetes genomes: a test case for predicting lifestyles and emergence of pathogens.</title>
        <authorList>
            <person name="Haridas S."/>
            <person name="Albert R."/>
            <person name="Binder M."/>
            <person name="Bloem J."/>
            <person name="Labutti K."/>
            <person name="Salamov A."/>
            <person name="Andreopoulos B."/>
            <person name="Baker S."/>
            <person name="Barry K."/>
            <person name="Bills G."/>
            <person name="Bluhm B."/>
            <person name="Cannon C."/>
            <person name="Castanera R."/>
            <person name="Culley D."/>
            <person name="Daum C."/>
            <person name="Ezra D."/>
            <person name="Gonzalez J."/>
            <person name="Henrissat B."/>
            <person name="Kuo A."/>
            <person name="Liang C."/>
            <person name="Lipzen A."/>
            <person name="Lutzoni F."/>
            <person name="Magnuson J."/>
            <person name="Mondo S."/>
            <person name="Nolan M."/>
            <person name="Ohm R."/>
            <person name="Pangilinan J."/>
            <person name="Park H.-J."/>
            <person name="Ramirez L."/>
            <person name="Alfaro M."/>
            <person name="Sun H."/>
            <person name="Tritt A."/>
            <person name="Yoshinaga Y."/>
            <person name="Zwiers L.-H."/>
            <person name="Turgeon B."/>
            <person name="Goodwin S."/>
            <person name="Spatafora J."/>
            <person name="Crous P."/>
            <person name="Grigoriev I."/>
        </authorList>
    </citation>
    <scope>NUCLEOTIDE SEQUENCE</scope>
    <source>
        <strain evidence="1">ATCC 200398</strain>
    </source>
</reference>
<evidence type="ECO:0000313" key="1">
    <source>
        <dbReference type="EMBL" id="KAF2476201.1"/>
    </source>
</evidence>
<evidence type="ECO:0000313" key="2">
    <source>
        <dbReference type="Proteomes" id="UP000799755"/>
    </source>
</evidence>
<gene>
    <name evidence="1" type="ORF">BDR25DRAFT_211201</name>
</gene>
<sequence length="449" mass="51352">MALAQQDELHDYFHYTSGRWLWGEQEQLRERYRAFNIAELQKVAVDIAGSQKCVSMNKIGEGNFNKVFRLQMDDGSVLMARIPHPNSGPPKYTTASEVATMDFAHSILDIPVPKVLAYCATADNPVESEYIIMEEARGTQLSEVWDTMDLKDQLAIVTELVTIDQKFLSTPLNRHGALYYKKDSFPGCETAQVTASVMESLRTDVAKRFVIGPTVEREFWENQRANMAIDRGPCMELTFTEGTSAREYVEAIGHREIAWLRRYAEALPPTMERWGASKGQSCPQAHIDLLEKYLSVIAQLLPEQPELLTPMLWHRDLHTSNLFIHEGKISSVIDWQSCWVGPLILRARAPRLLDYNGEIMLKLPPAYEEMPEDERRLVECQVQQSIQVYSYEHKTAGRNPLLDRVLRYPQGKILSNVVDFASTSWNGDILPLRDSLIRIERYETRPALC</sequence>
<protein>
    <submittedName>
        <fullName evidence="1">Kinase-like protein</fullName>
    </submittedName>
</protein>
<dbReference type="Proteomes" id="UP000799755">
    <property type="component" value="Unassembled WGS sequence"/>
</dbReference>
<organism evidence="1 2">
    <name type="scientific">Lindgomyces ingoldianus</name>
    <dbReference type="NCBI Taxonomy" id="673940"/>
    <lineage>
        <taxon>Eukaryota</taxon>
        <taxon>Fungi</taxon>
        <taxon>Dikarya</taxon>
        <taxon>Ascomycota</taxon>
        <taxon>Pezizomycotina</taxon>
        <taxon>Dothideomycetes</taxon>
        <taxon>Pleosporomycetidae</taxon>
        <taxon>Pleosporales</taxon>
        <taxon>Lindgomycetaceae</taxon>
        <taxon>Lindgomyces</taxon>
    </lineage>
</organism>
<accession>A0ACB6RAM6</accession>
<proteinExistence type="predicted"/>